<evidence type="ECO:0000256" key="3">
    <source>
        <dbReference type="ARBA" id="ARBA00022989"/>
    </source>
</evidence>
<keyword evidence="9" id="KW-1185">Reference proteome</keyword>
<evidence type="ECO:0000256" key="1">
    <source>
        <dbReference type="ARBA" id="ARBA00004651"/>
    </source>
</evidence>
<feature type="transmembrane region" description="Helical" evidence="6">
    <location>
        <begin position="117"/>
        <end position="134"/>
    </location>
</feature>
<dbReference type="Gene3D" id="1.20.1720.10">
    <property type="entry name" value="Multidrug resistance protein D"/>
    <property type="match status" value="1"/>
</dbReference>
<dbReference type="InterPro" id="IPR036259">
    <property type="entry name" value="MFS_trans_sf"/>
</dbReference>
<keyword evidence="3 6" id="KW-1133">Transmembrane helix</keyword>
<feature type="transmembrane region" description="Helical" evidence="6">
    <location>
        <begin position="20"/>
        <end position="41"/>
    </location>
</feature>
<evidence type="ECO:0000313" key="9">
    <source>
        <dbReference type="Proteomes" id="UP001626628"/>
    </source>
</evidence>
<comment type="subcellular location">
    <subcellularLocation>
        <location evidence="1">Cell membrane</location>
        <topology evidence="1">Multi-pass membrane protein</topology>
    </subcellularLocation>
</comment>
<feature type="transmembrane region" description="Helical" evidence="6">
    <location>
        <begin position="336"/>
        <end position="354"/>
    </location>
</feature>
<evidence type="ECO:0000313" key="8">
    <source>
        <dbReference type="EMBL" id="WXK75212.1"/>
    </source>
</evidence>
<evidence type="ECO:0000259" key="7">
    <source>
        <dbReference type="PROSITE" id="PS50850"/>
    </source>
</evidence>
<keyword evidence="4 6" id="KW-0472">Membrane</keyword>
<feature type="transmembrane region" description="Helical" evidence="6">
    <location>
        <begin position="233"/>
        <end position="252"/>
    </location>
</feature>
<evidence type="ECO:0000256" key="2">
    <source>
        <dbReference type="ARBA" id="ARBA00022692"/>
    </source>
</evidence>
<evidence type="ECO:0000256" key="4">
    <source>
        <dbReference type="ARBA" id="ARBA00023136"/>
    </source>
</evidence>
<dbReference type="Pfam" id="PF07690">
    <property type="entry name" value="MFS_1"/>
    <property type="match status" value="1"/>
</dbReference>
<feature type="transmembrane region" description="Helical" evidence="6">
    <location>
        <begin position="85"/>
        <end position="105"/>
    </location>
</feature>
<dbReference type="PRINTS" id="PR01036">
    <property type="entry name" value="TCRTETB"/>
</dbReference>
<evidence type="ECO:0000256" key="6">
    <source>
        <dbReference type="SAM" id="Phobius"/>
    </source>
</evidence>
<feature type="transmembrane region" description="Helical" evidence="6">
    <location>
        <begin position="273"/>
        <end position="294"/>
    </location>
</feature>
<dbReference type="InterPro" id="IPR020846">
    <property type="entry name" value="MFS_dom"/>
</dbReference>
<dbReference type="PANTHER" id="PTHR23501">
    <property type="entry name" value="MAJOR FACILITATOR SUPERFAMILY"/>
    <property type="match status" value="1"/>
</dbReference>
<reference evidence="8 9" key="1">
    <citation type="submission" date="2024-03" db="EMBL/GenBank/DDBJ databases">
        <title>The complete genome of Streptomyces sirii sp.nov.</title>
        <authorList>
            <person name="Zakalyukina Y.V."/>
            <person name="Belik A.R."/>
            <person name="Biryukov M.V."/>
            <person name="Baturina O.A."/>
            <person name="Kabilov M.R."/>
        </authorList>
    </citation>
    <scope>NUCLEOTIDE SEQUENCE [LARGE SCALE GENOMIC DNA]</scope>
    <source>
        <strain evidence="8 9">BP-8</strain>
    </source>
</reference>
<dbReference type="InterPro" id="IPR011701">
    <property type="entry name" value="MFS"/>
</dbReference>
<keyword evidence="2 6" id="KW-0812">Transmembrane</keyword>
<dbReference type="EMBL" id="CP147982">
    <property type="protein sequence ID" value="WXK75212.1"/>
    <property type="molecule type" value="Genomic_DNA"/>
</dbReference>
<dbReference type="SUPFAM" id="SSF103473">
    <property type="entry name" value="MFS general substrate transporter"/>
    <property type="match status" value="1"/>
</dbReference>
<feature type="region of interest" description="Disordered" evidence="5">
    <location>
        <begin position="465"/>
        <end position="484"/>
    </location>
</feature>
<proteinExistence type="predicted"/>
<accession>A0ABZ2QNR3</accession>
<dbReference type="Proteomes" id="UP001626628">
    <property type="component" value="Chromosome"/>
</dbReference>
<feature type="transmembrane region" description="Helical" evidence="6">
    <location>
        <begin position="146"/>
        <end position="167"/>
    </location>
</feature>
<name>A0ABZ2QNR3_9ACTN</name>
<dbReference type="Gene3D" id="1.20.1250.20">
    <property type="entry name" value="MFS general substrate transporter like domains"/>
    <property type="match status" value="1"/>
</dbReference>
<sequence>MNDSQSVGSWRELGSHIGTAAVLAGGVLVGAVNIYLAASLLPTAVADIGGERLYAWNMTVFLTAQVVATMLVSRALSRHGNVGSYLIGFGVFAAGSVVCAVSPAMPVLLVGRGAQGLGAGLLTGLGFALIYSALPRHLWVRGSALISAMFGVGNFVGPALGGLFAQFGSWRAAFVVLAVAVGVMAACVPRVLPRSGRGRGKTEAVPVPLGSLMLVVGATGAVSIAGILSNEALIAVCIALAPALVMAFAVTEKRSKDRVLPRQTYQTGSALRWVYLTIAFLAAGIGVEAFLPLFGQRLGGLPPVAAGFFGATLSLGWSASQVVSSSAREQRTVRRLRVAGPGLLTAGLAVLALLQHRDASLLLVIAWLPVLFLAGTGIGLAMPHLSVAAMASTPDKTEGEKAAAAIATVLTMATAFGAAVAGLLVNLSGPSLLTSARYLLLGFAAISALGILTALRANHLAQPIEGRSEDEDESEAKRTAGHGR</sequence>
<gene>
    <name evidence="8" type="ORF">WAB15_04070</name>
</gene>
<feature type="transmembrane region" description="Helical" evidence="6">
    <location>
        <begin position="53"/>
        <end position="73"/>
    </location>
</feature>
<feature type="domain" description="Major facilitator superfamily (MFS) profile" evidence="7">
    <location>
        <begin position="19"/>
        <end position="462"/>
    </location>
</feature>
<feature type="transmembrane region" description="Helical" evidence="6">
    <location>
        <begin position="300"/>
        <end position="324"/>
    </location>
</feature>
<feature type="transmembrane region" description="Helical" evidence="6">
    <location>
        <begin position="173"/>
        <end position="192"/>
    </location>
</feature>
<feature type="transmembrane region" description="Helical" evidence="6">
    <location>
        <begin position="204"/>
        <end position="227"/>
    </location>
</feature>
<protein>
    <submittedName>
        <fullName evidence="8">MFS transporter</fullName>
    </submittedName>
</protein>
<dbReference type="RefSeq" id="WP_407285355.1">
    <property type="nucleotide sequence ID" value="NZ_CP147982.1"/>
</dbReference>
<dbReference type="PROSITE" id="PS50850">
    <property type="entry name" value="MFS"/>
    <property type="match status" value="1"/>
</dbReference>
<feature type="transmembrane region" description="Helical" evidence="6">
    <location>
        <begin position="402"/>
        <end position="424"/>
    </location>
</feature>
<feature type="transmembrane region" description="Helical" evidence="6">
    <location>
        <begin position="360"/>
        <end position="381"/>
    </location>
</feature>
<dbReference type="PANTHER" id="PTHR23501:SF154">
    <property type="entry name" value="MULTIDRUG-EFFLUX TRANSPORTER RV1634-RELATED"/>
    <property type="match status" value="1"/>
</dbReference>
<organism evidence="8 9">
    <name type="scientific">Streptomyces sirii</name>
    <dbReference type="NCBI Taxonomy" id="3127701"/>
    <lineage>
        <taxon>Bacteria</taxon>
        <taxon>Bacillati</taxon>
        <taxon>Actinomycetota</taxon>
        <taxon>Actinomycetes</taxon>
        <taxon>Kitasatosporales</taxon>
        <taxon>Streptomycetaceae</taxon>
        <taxon>Streptomyces</taxon>
    </lineage>
</organism>
<evidence type="ECO:0000256" key="5">
    <source>
        <dbReference type="SAM" id="MobiDB-lite"/>
    </source>
</evidence>
<feature type="transmembrane region" description="Helical" evidence="6">
    <location>
        <begin position="436"/>
        <end position="455"/>
    </location>
</feature>